<evidence type="ECO:0000256" key="1">
    <source>
        <dbReference type="SAM" id="MobiDB-lite"/>
    </source>
</evidence>
<proteinExistence type="predicted"/>
<dbReference type="EMBL" id="JBBWWR010000016">
    <property type="protein sequence ID" value="KAK8948273.1"/>
    <property type="molecule type" value="Genomic_DNA"/>
</dbReference>
<feature type="compositionally biased region" description="Polar residues" evidence="1">
    <location>
        <begin position="35"/>
        <end position="57"/>
    </location>
</feature>
<protein>
    <submittedName>
        <fullName evidence="2">Uncharacterized protein</fullName>
    </submittedName>
</protein>
<organism evidence="2 3">
    <name type="scientific">Platanthera guangdongensis</name>
    <dbReference type="NCBI Taxonomy" id="2320717"/>
    <lineage>
        <taxon>Eukaryota</taxon>
        <taxon>Viridiplantae</taxon>
        <taxon>Streptophyta</taxon>
        <taxon>Embryophyta</taxon>
        <taxon>Tracheophyta</taxon>
        <taxon>Spermatophyta</taxon>
        <taxon>Magnoliopsida</taxon>
        <taxon>Liliopsida</taxon>
        <taxon>Asparagales</taxon>
        <taxon>Orchidaceae</taxon>
        <taxon>Orchidoideae</taxon>
        <taxon>Orchideae</taxon>
        <taxon>Orchidinae</taxon>
        <taxon>Platanthera</taxon>
    </lineage>
</organism>
<keyword evidence="3" id="KW-1185">Reference proteome</keyword>
<evidence type="ECO:0000313" key="3">
    <source>
        <dbReference type="Proteomes" id="UP001412067"/>
    </source>
</evidence>
<name>A0ABR2LT46_9ASPA</name>
<accession>A0ABR2LT46</accession>
<dbReference type="Proteomes" id="UP001412067">
    <property type="component" value="Unassembled WGS sequence"/>
</dbReference>
<reference evidence="2 3" key="1">
    <citation type="journal article" date="2022" name="Nat. Plants">
        <title>Genomes of leafy and leafless Platanthera orchids illuminate the evolution of mycoheterotrophy.</title>
        <authorList>
            <person name="Li M.H."/>
            <person name="Liu K.W."/>
            <person name="Li Z."/>
            <person name="Lu H.C."/>
            <person name="Ye Q.L."/>
            <person name="Zhang D."/>
            <person name="Wang J.Y."/>
            <person name="Li Y.F."/>
            <person name="Zhong Z.M."/>
            <person name="Liu X."/>
            <person name="Yu X."/>
            <person name="Liu D.K."/>
            <person name="Tu X.D."/>
            <person name="Liu B."/>
            <person name="Hao Y."/>
            <person name="Liao X.Y."/>
            <person name="Jiang Y.T."/>
            <person name="Sun W.H."/>
            <person name="Chen J."/>
            <person name="Chen Y.Q."/>
            <person name="Ai Y."/>
            <person name="Zhai J.W."/>
            <person name="Wu S.S."/>
            <person name="Zhou Z."/>
            <person name="Hsiao Y.Y."/>
            <person name="Wu W.L."/>
            <person name="Chen Y.Y."/>
            <person name="Lin Y.F."/>
            <person name="Hsu J.L."/>
            <person name="Li C.Y."/>
            <person name="Wang Z.W."/>
            <person name="Zhao X."/>
            <person name="Zhong W.Y."/>
            <person name="Ma X.K."/>
            <person name="Ma L."/>
            <person name="Huang J."/>
            <person name="Chen G.Z."/>
            <person name="Huang M.Z."/>
            <person name="Huang L."/>
            <person name="Peng D.H."/>
            <person name="Luo Y.B."/>
            <person name="Zou S.Q."/>
            <person name="Chen S.P."/>
            <person name="Lan S."/>
            <person name="Tsai W.C."/>
            <person name="Van de Peer Y."/>
            <person name="Liu Z.J."/>
        </authorList>
    </citation>
    <scope>NUCLEOTIDE SEQUENCE [LARGE SCALE GENOMIC DNA]</scope>
    <source>
        <strain evidence="2">Lor288</strain>
    </source>
</reference>
<comment type="caution">
    <text evidence="2">The sequence shown here is derived from an EMBL/GenBank/DDBJ whole genome shotgun (WGS) entry which is preliminary data.</text>
</comment>
<sequence length="57" mass="5867">MPSLEDPSSVPFIVCHHPSTSASSLTLEGSKLGSEETSGWQGSAMSWPSTSSPGYPG</sequence>
<gene>
    <name evidence="2" type="ORF">KSP40_PGU001397</name>
</gene>
<evidence type="ECO:0000313" key="2">
    <source>
        <dbReference type="EMBL" id="KAK8948273.1"/>
    </source>
</evidence>
<feature type="region of interest" description="Disordered" evidence="1">
    <location>
        <begin position="21"/>
        <end position="57"/>
    </location>
</feature>